<evidence type="ECO:0000256" key="2">
    <source>
        <dbReference type="ARBA" id="ARBA00022525"/>
    </source>
</evidence>
<evidence type="ECO:0000313" key="4">
    <source>
        <dbReference type="EMBL" id="KAF0296228.1"/>
    </source>
</evidence>
<accession>A0A6A4W2K3</accession>
<dbReference type="GO" id="GO:0005576">
    <property type="term" value="C:extracellular region"/>
    <property type="evidence" value="ECO:0007669"/>
    <property type="project" value="UniProtKB-SubCell"/>
</dbReference>
<keyword evidence="5" id="KW-1185">Reference proteome</keyword>
<protein>
    <submittedName>
        <fullName evidence="4">Group XIIA secretory phospholipase A2</fullName>
    </submittedName>
</protein>
<gene>
    <name evidence="4" type="primary">PLA2G12A</name>
    <name evidence="4" type="ORF">FJT64_006284</name>
</gene>
<dbReference type="InterPro" id="IPR036444">
    <property type="entry name" value="PLipase_A2_dom_sf"/>
</dbReference>
<keyword evidence="3" id="KW-0732">Signal</keyword>
<comment type="subcellular location">
    <subcellularLocation>
        <location evidence="1">Secreted</location>
    </subcellularLocation>
</comment>
<evidence type="ECO:0000256" key="3">
    <source>
        <dbReference type="SAM" id="SignalP"/>
    </source>
</evidence>
<dbReference type="AlphaFoldDB" id="A0A6A4W2K3"/>
<dbReference type="OrthoDB" id="6385150at2759"/>
<dbReference type="GO" id="GO:0006644">
    <property type="term" value="P:phospholipid metabolic process"/>
    <property type="evidence" value="ECO:0007669"/>
    <property type="project" value="InterPro"/>
</dbReference>
<dbReference type="PANTHER" id="PTHR12824:SF8">
    <property type="entry name" value="GXIVSPLA2, ISOFORM A"/>
    <property type="match status" value="1"/>
</dbReference>
<proteinExistence type="predicted"/>
<name>A0A6A4W2K3_AMPAM</name>
<dbReference type="GO" id="GO:0004623">
    <property type="term" value="F:phospholipase A2 activity"/>
    <property type="evidence" value="ECO:0007669"/>
    <property type="project" value="InterPro"/>
</dbReference>
<dbReference type="GO" id="GO:0050482">
    <property type="term" value="P:arachidonate secretion"/>
    <property type="evidence" value="ECO:0007669"/>
    <property type="project" value="InterPro"/>
</dbReference>
<dbReference type="GO" id="GO:0005509">
    <property type="term" value="F:calcium ion binding"/>
    <property type="evidence" value="ECO:0007669"/>
    <property type="project" value="InterPro"/>
</dbReference>
<dbReference type="Proteomes" id="UP000440578">
    <property type="component" value="Unassembled WGS sequence"/>
</dbReference>
<dbReference type="Pfam" id="PF06951">
    <property type="entry name" value="PLA2G12"/>
    <property type="match status" value="1"/>
</dbReference>
<comment type="caution">
    <text evidence="4">The sequence shown here is derived from an EMBL/GenBank/DDBJ whole genome shotgun (WGS) entry which is preliminary data.</text>
</comment>
<dbReference type="PROSITE" id="PS00118">
    <property type="entry name" value="PA2_HIS"/>
    <property type="match status" value="1"/>
</dbReference>
<dbReference type="InterPro" id="IPR010711">
    <property type="entry name" value="PLA2G12"/>
</dbReference>
<keyword evidence="2" id="KW-0964">Secreted</keyword>
<feature type="chain" id="PRO_5025538273" evidence="3">
    <location>
        <begin position="20"/>
        <end position="191"/>
    </location>
</feature>
<reference evidence="4 5" key="1">
    <citation type="submission" date="2019-07" db="EMBL/GenBank/DDBJ databases">
        <title>Draft genome assembly of a fouling barnacle, Amphibalanus amphitrite (Darwin, 1854): The first reference genome for Thecostraca.</title>
        <authorList>
            <person name="Kim W."/>
        </authorList>
    </citation>
    <scope>NUCLEOTIDE SEQUENCE [LARGE SCALE GENOMIC DNA]</scope>
    <source>
        <strain evidence="4">SNU_AA5</strain>
        <tissue evidence="4">Soma without cirri and trophi</tissue>
    </source>
</reference>
<dbReference type="SUPFAM" id="SSF48619">
    <property type="entry name" value="Phospholipase A2, PLA2"/>
    <property type="match status" value="1"/>
</dbReference>
<dbReference type="GO" id="GO:0016042">
    <property type="term" value="P:lipid catabolic process"/>
    <property type="evidence" value="ECO:0007669"/>
    <property type="project" value="InterPro"/>
</dbReference>
<evidence type="ECO:0000256" key="1">
    <source>
        <dbReference type="ARBA" id="ARBA00004613"/>
    </source>
</evidence>
<feature type="signal peptide" evidence="3">
    <location>
        <begin position="1"/>
        <end position="19"/>
    </location>
</feature>
<dbReference type="Gene3D" id="1.20.90.10">
    <property type="entry name" value="Phospholipase A2 domain"/>
    <property type="match status" value="1"/>
</dbReference>
<dbReference type="PANTHER" id="PTHR12824">
    <property type="entry name" value="GROUP XII SECRETORY PHOSPHOLIPASE A2 FAMILY MEMBER"/>
    <property type="match status" value="1"/>
</dbReference>
<dbReference type="EMBL" id="VIIS01001578">
    <property type="protein sequence ID" value="KAF0296228.1"/>
    <property type="molecule type" value="Genomic_DNA"/>
</dbReference>
<evidence type="ECO:0000313" key="5">
    <source>
        <dbReference type="Proteomes" id="UP000440578"/>
    </source>
</evidence>
<dbReference type="InterPro" id="IPR033113">
    <property type="entry name" value="PLA2_histidine"/>
</dbReference>
<sequence length="191" mass="21137">MSCVRHMVVCAIIFGGANGVTFFDTLQEAVQDVGSFLNDIGNGAIKVMDAWNFIQEFVDSTIDEDCEFKCNLGYVPVNNTDYIPSSDGCGSLGVKWDTESLPVEQLSDCCDAHDLCYDTCGSDRDFCDLAFKRCLYAVCDREKKRLDKLAQKACKGASKLLYTGTLALGCKSYRDAQRRACRCVKPERKAP</sequence>
<organism evidence="4 5">
    <name type="scientific">Amphibalanus amphitrite</name>
    <name type="common">Striped barnacle</name>
    <name type="synonym">Balanus amphitrite</name>
    <dbReference type="NCBI Taxonomy" id="1232801"/>
    <lineage>
        <taxon>Eukaryota</taxon>
        <taxon>Metazoa</taxon>
        <taxon>Ecdysozoa</taxon>
        <taxon>Arthropoda</taxon>
        <taxon>Crustacea</taxon>
        <taxon>Multicrustacea</taxon>
        <taxon>Cirripedia</taxon>
        <taxon>Thoracica</taxon>
        <taxon>Thoracicalcarea</taxon>
        <taxon>Balanomorpha</taxon>
        <taxon>Balanoidea</taxon>
        <taxon>Balanidae</taxon>
        <taxon>Amphibalaninae</taxon>
        <taxon>Amphibalanus</taxon>
    </lineage>
</organism>